<dbReference type="Proteomes" id="UP000500857">
    <property type="component" value="Chromosome"/>
</dbReference>
<feature type="transmembrane region" description="Helical" evidence="9">
    <location>
        <begin position="68"/>
        <end position="89"/>
    </location>
</feature>
<evidence type="ECO:0000313" key="12">
    <source>
        <dbReference type="Proteomes" id="UP000500857"/>
    </source>
</evidence>
<feature type="transmembrane region" description="Helical" evidence="9">
    <location>
        <begin position="146"/>
        <end position="167"/>
    </location>
</feature>
<feature type="transmembrane region" description="Helical" evidence="9">
    <location>
        <begin position="396"/>
        <end position="418"/>
    </location>
</feature>
<dbReference type="RefSeq" id="WP_168569091.1">
    <property type="nucleotide sequence ID" value="NZ_CP051167.1"/>
</dbReference>
<dbReference type="NCBIfam" id="NF005564">
    <property type="entry name" value="PRK07234.1-4"/>
    <property type="match status" value="1"/>
</dbReference>
<feature type="transmembrane region" description="Helical" evidence="9">
    <location>
        <begin position="424"/>
        <end position="444"/>
    </location>
</feature>
<name>A0A6H1TXK3_9CYAN</name>
<comment type="similarity">
    <text evidence="2">Belongs to the CPA3 antiporters (TC 2.A.63) subunit D family.</text>
</comment>
<keyword evidence="12" id="KW-1185">Reference proteome</keyword>
<dbReference type="Pfam" id="PF00361">
    <property type="entry name" value="Proton_antipo_M"/>
    <property type="match status" value="1"/>
</dbReference>
<feature type="transmembrane region" description="Helical" evidence="9">
    <location>
        <begin position="329"/>
        <end position="349"/>
    </location>
</feature>
<proteinExistence type="inferred from homology"/>
<evidence type="ECO:0000256" key="3">
    <source>
        <dbReference type="ARBA" id="ARBA00022475"/>
    </source>
</evidence>
<comment type="function">
    <text evidence="7">NDH-1 shuttles electrons from NAD(P)H, via FMN and iron-sulfur (Fe-S) centers, to quinones in the respiratory chain. The immediate electron acceptor for the enzyme in this species is believed to be plastoquinone. Couples the redox reaction to proton translocation (for every two electrons transferred, four hydrogen ions are translocated across the cytoplasmic membrane), and thus conserves the redox energy in a proton gradient.</text>
</comment>
<evidence type="ECO:0000256" key="1">
    <source>
        <dbReference type="ARBA" id="ARBA00004651"/>
    </source>
</evidence>
<evidence type="ECO:0000256" key="8">
    <source>
        <dbReference type="RuleBase" id="RU000320"/>
    </source>
</evidence>
<sequence>MTVLTIAWITLSLFVGLTIYLLPKLDRYLAFGMVLLSGGYGVQVLLDQTLREIVLLDHFGVTLLLDQLSGYFILTNALVTAAVLGYCIFQQKSAFFYSQAIILHGSINAVFICADFMSLYVALEVIGIAAFLLVSYPKTNRSIWVALRYLFISNTAMLFYLVGAVLVYQANNSFAFTGLINSPPEAIALIFLGLLTKGGIFLSGLWLPLTHSESETPVSAMLSGVVVKTGVFPLLRCGLLMEELTPTLQLLGMATAFFGVIYALFEKDSKRILASSTISQLGWLMVAPAAAGMYALGHGLVKSLLFLMSGSLPSRNLDELQEKPMHTSLWIPLILGSLSMSGFPLWIGFSAKALTLKSLGSWQEMVMNVASVGTALIFAKFIFLPHKRQGEGIKPGLKWVASFLICALLLGNIFYWPAYTLPNMLKAVGAIAVAWLAYFVMVKPLKFQLPRVLEKFEHLIGVMSAILVLLFWTVFA</sequence>
<keyword evidence="6 9" id="KW-0472">Membrane</keyword>
<organism evidence="11 12">
    <name type="scientific">Oxynema aestuarii AP17</name>
    <dbReference type="NCBI Taxonomy" id="2064643"/>
    <lineage>
        <taxon>Bacteria</taxon>
        <taxon>Bacillati</taxon>
        <taxon>Cyanobacteriota</taxon>
        <taxon>Cyanophyceae</taxon>
        <taxon>Oscillatoriophycideae</taxon>
        <taxon>Oscillatoriales</taxon>
        <taxon>Oscillatoriaceae</taxon>
        <taxon>Oxynema</taxon>
        <taxon>Oxynema aestuarii</taxon>
    </lineage>
</organism>
<feature type="transmembrane region" description="Helical" evidence="9">
    <location>
        <begin position="6"/>
        <end position="22"/>
    </location>
</feature>
<feature type="transmembrane region" description="Helical" evidence="9">
    <location>
        <begin position="456"/>
        <end position="475"/>
    </location>
</feature>
<evidence type="ECO:0000256" key="6">
    <source>
        <dbReference type="ARBA" id="ARBA00023136"/>
    </source>
</evidence>
<dbReference type="KEGG" id="oxy:HCG48_10335"/>
<dbReference type="PANTHER" id="PTHR42703">
    <property type="entry name" value="NADH DEHYDROGENASE"/>
    <property type="match status" value="1"/>
</dbReference>
<evidence type="ECO:0000259" key="10">
    <source>
        <dbReference type="Pfam" id="PF00361"/>
    </source>
</evidence>
<feature type="transmembrane region" description="Helical" evidence="9">
    <location>
        <begin position="365"/>
        <end position="384"/>
    </location>
</feature>
<dbReference type="InterPro" id="IPR001750">
    <property type="entry name" value="ND/Mrp_TM"/>
</dbReference>
<keyword evidence="4 8" id="KW-0812">Transmembrane</keyword>
<feature type="transmembrane region" description="Helical" evidence="9">
    <location>
        <begin position="101"/>
        <end position="134"/>
    </location>
</feature>
<evidence type="ECO:0000256" key="2">
    <source>
        <dbReference type="ARBA" id="ARBA00005346"/>
    </source>
</evidence>
<keyword evidence="5 9" id="KW-1133">Transmembrane helix</keyword>
<evidence type="ECO:0000256" key="4">
    <source>
        <dbReference type="ARBA" id="ARBA00022692"/>
    </source>
</evidence>
<feature type="transmembrane region" description="Helical" evidence="9">
    <location>
        <begin position="29"/>
        <end position="46"/>
    </location>
</feature>
<evidence type="ECO:0000256" key="5">
    <source>
        <dbReference type="ARBA" id="ARBA00022989"/>
    </source>
</evidence>
<dbReference type="InterPro" id="IPR050586">
    <property type="entry name" value="CPA3_Na-H_Antiporter_D"/>
</dbReference>
<reference evidence="11 12" key="1">
    <citation type="submission" date="2020-04" db="EMBL/GenBank/DDBJ databases">
        <authorList>
            <person name="Basu S."/>
            <person name="Maruthanayagam V."/>
            <person name="Chakraborty S."/>
            <person name="Pramanik A."/>
            <person name="Mukherjee J."/>
            <person name="Brink B."/>
        </authorList>
    </citation>
    <scope>NUCLEOTIDE SEQUENCE [LARGE SCALE GENOMIC DNA]</scope>
    <source>
        <strain evidence="11 12">AP17</strain>
    </source>
</reference>
<keyword evidence="3" id="KW-1003">Cell membrane</keyword>
<comment type="subcellular location">
    <subcellularLocation>
        <location evidence="1">Cell membrane</location>
        <topology evidence="1">Multi-pass membrane protein</topology>
    </subcellularLocation>
    <subcellularLocation>
        <location evidence="8">Membrane</location>
        <topology evidence="8">Multi-pass membrane protein</topology>
    </subcellularLocation>
</comment>
<evidence type="ECO:0000256" key="7">
    <source>
        <dbReference type="ARBA" id="ARBA00025624"/>
    </source>
</evidence>
<feature type="transmembrane region" description="Helical" evidence="9">
    <location>
        <begin position="247"/>
        <end position="265"/>
    </location>
</feature>
<feature type="transmembrane region" description="Helical" evidence="9">
    <location>
        <begin position="218"/>
        <end position="235"/>
    </location>
</feature>
<dbReference type="GO" id="GO:0005886">
    <property type="term" value="C:plasma membrane"/>
    <property type="evidence" value="ECO:0007669"/>
    <property type="project" value="UniProtKB-SubCell"/>
</dbReference>
<feature type="domain" description="NADH:quinone oxidoreductase/Mrp antiporter transmembrane" evidence="10">
    <location>
        <begin position="115"/>
        <end position="376"/>
    </location>
</feature>
<accession>A0A6H1TXK3</accession>
<feature type="transmembrane region" description="Helical" evidence="9">
    <location>
        <begin position="187"/>
        <end position="206"/>
    </location>
</feature>
<feature type="transmembrane region" description="Helical" evidence="9">
    <location>
        <begin position="285"/>
        <end position="308"/>
    </location>
</feature>
<gene>
    <name evidence="11" type="ORF">HCG48_10335</name>
</gene>
<protein>
    <submittedName>
        <fullName evidence="11">Cation:proton antiporter</fullName>
    </submittedName>
</protein>
<evidence type="ECO:0000256" key="9">
    <source>
        <dbReference type="SAM" id="Phobius"/>
    </source>
</evidence>
<dbReference type="AlphaFoldDB" id="A0A6H1TXK3"/>
<dbReference type="EMBL" id="CP051167">
    <property type="protein sequence ID" value="QIZ70936.1"/>
    <property type="molecule type" value="Genomic_DNA"/>
</dbReference>
<dbReference type="PANTHER" id="PTHR42703:SF1">
    <property type="entry name" value="NA(+)_H(+) ANTIPORTER SUBUNIT D1"/>
    <property type="match status" value="1"/>
</dbReference>
<evidence type="ECO:0000313" key="11">
    <source>
        <dbReference type="EMBL" id="QIZ70936.1"/>
    </source>
</evidence>